<dbReference type="InterPro" id="IPR023780">
    <property type="entry name" value="Chromo_domain"/>
</dbReference>
<evidence type="ECO:0000313" key="2">
    <source>
        <dbReference type="EMBL" id="CAL1360405.1"/>
    </source>
</evidence>
<dbReference type="Pfam" id="PF24626">
    <property type="entry name" value="SH3_Tf2-1"/>
    <property type="match status" value="1"/>
</dbReference>
<dbReference type="SUPFAM" id="SSF54160">
    <property type="entry name" value="Chromo domain-like"/>
    <property type="match status" value="1"/>
</dbReference>
<organism evidence="2 3">
    <name type="scientific">Linum trigynum</name>
    <dbReference type="NCBI Taxonomy" id="586398"/>
    <lineage>
        <taxon>Eukaryota</taxon>
        <taxon>Viridiplantae</taxon>
        <taxon>Streptophyta</taxon>
        <taxon>Embryophyta</taxon>
        <taxon>Tracheophyta</taxon>
        <taxon>Spermatophyta</taxon>
        <taxon>Magnoliopsida</taxon>
        <taxon>eudicotyledons</taxon>
        <taxon>Gunneridae</taxon>
        <taxon>Pentapetalae</taxon>
        <taxon>rosids</taxon>
        <taxon>fabids</taxon>
        <taxon>Malpighiales</taxon>
        <taxon>Linaceae</taxon>
        <taxon>Linum</taxon>
    </lineage>
</organism>
<dbReference type="PROSITE" id="PS50013">
    <property type="entry name" value="CHROMO_2"/>
    <property type="match status" value="1"/>
</dbReference>
<feature type="domain" description="Chromo" evidence="1">
    <location>
        <begin position="89"/>
        <end position="133"/>
    </location>
</feature>
<protein>
    <recommendedName>
        <fullName evidence="1">Chromo domain-containing protein</fullName>
    </recommendedName>
</protein>
<gene>
    <name evidence="2" type="ORF">LTRI10_LOCUS7844</name>
</gene>
<evidence type="ECO:0000259" key="1">
    <source>
        <dbReference type="PROSITE" id="PS50013"/>
    </source>
</evidence>
<evidence type="ECO:0000313" key="3">
    <source>
        <dbReference type="Proteomes" id="UP001497516"/>
    </source>
</evidence>
<dbReference type="InterPro" id="IPR016197">
    <property type="entry name" value="Chromo-like_dom_sf"/>
</dbReference>
<dbReference type="InterPro" id="IPR056924">
    <property type="entry name" value="SH3_Tf2-1"/>
</dbReference>
<accession>A0AAV2CVQ4</accession>
<dbReference type="InterPro" id="IPR000953">
    <property type="entry name" value="Chromo/chromo_shadow_dom"/>
</dbReference>
<sequence length="133" mass="15651">MRHCDGEVLPHRFKHLKNVHKGLFRCYEGPFPVVKRIGKVAYKMEVLSLLEIHPVFHVSQLKTSNEYKEDEQQTKSHCAPTLITKTHDNEVEEIMARCVIPRRGVHPSYVEYLVRWRNLPKSETSWENDALDE</sequence>
<reference evidence="2 3" key="1">
    <citation type="submission" date="2024-04" db="EMBL/GenBank/DDBJ databases">
        <authorList>
            <person name="Fracassetti M."/>
        </authorList>
    </citation>
    <scope>NUCLEOTIDE SEQUENCE [LARGE SCALE GENOMIC DNA]</scope>
</reference>
<dbReference type="Gene3D" id="2.40.50.40">
    <property type="match status" value="1"/>
</dbReference>
<dbReference type="EMBL" id="OZ034814">
    <property type="protein sequence ID" value="CAL1360405.1"/>
    <property type="molecule type" value="Genomic_DNA"/>
</dbReference>
<proteinExistence type="predicted"/>
<dbReference type="Proteomes" id="UP001497516">
    <property type="component" value="Chromosome 10"/>
</dbReference>
<name>A0AAV2CVQ4_9ROSI</name>
<dbReference type="AlphaFoldDB" id="A0AAV2CVQ4"/>
<dbReference type="Pfam" id="PF00385">
    <property type="entry name" value="Chromo"/>
    <property type="match status" value="1"/>
</dbReference>
<keyword evidence="3" id="KW-1185">Reference proteome</keyword>